<dbReference type="AlphaFoldDB" id="A0A4C1TPE8"/>
<comment type="caution">
    <text evidence="2">The sequence shown here is derived from an EMBL/GenBank/DDBJ whole genome shotgun (WGS) entry which is preliminary data.</text>
</comment>
<feature type="region of interest" description="Disordered" evidence="1">
    <location>
        <begin position="51"/>
        <end position="75"/>
    </location>
</feature>
<evidence type="ECO:0000313" key="3">
    <source>
        <dbReference type="Proteomes" id="UP000299102"/>
    </source>
</evidence>
<organism evidence="2 3">
    <name type="scientific">Eumeta variegata</name>
    <name type="common">Bagworm moth</name>
    <name type="synonym">Eumeta japonica</name>
    <dbReference type="NCBI Taxonomy" id="151549"/>
    <lineage>
        <taxon>Eukaryota</taxon>
        <taxon>Metazoa</taxon>
        <taxon>Ecdysozoa</taxon>
        <taxon>Arthropoda</taxon>
        <taxon>Hexapoda</taxon>
        <taxon>Insecta</taxon>
        <taxon>Pterygota</taxon>
        <taxon>Neoptera</taxon>
        <taxon>Endopterygota</taxon>
        <taxon>Lepidoptera</taxon>
        <taxon>Glossata</taxon>
        <taxon>Ditrysia</taxon>
        <taxon>Tineoidea</taxon>
        <taxon>Psychidae</taxon>
        <taxon>Oiketicinae</taxon>
        <taxon>Eumeta</taxon>
    </lineage>
</organism>
<accession>A0A4C1TPE8</accession>
<protein>
    <submittedName>
        <fullName evidence="2">Uncharacterized protein</fullName>
    </submittedName>
</protein>
<dbReference type="Proteomes" id="UP000299102">
    <property type="component" value="Unassembled WGS sequence"/>
</dbReference>
<reference evidence="2 3" key="1">
    <citation type="journal article" date="2019" name="Commun. Biol.">
        <title>The bagworm genome reveals a unique fibroin gene that provides high tensile strength.</title>
        <authorList>
            <person name="Kono N."/>
            <person name="Nakamura H."/>
            <person name="Ohtoshi R."/>
            <person name="Tomita M."/>
            <person name="Numata K."/>
            <person name="Arakawa K."/>
        </authorList>
    </citation>
    <scope>NUCLEOTIDE SEQUENCE [LARGE SCALE GENOMIC DNA]</scope>
</reference>
<evidence type="ECO:0000313" key="2">
    <source>
        <dbReference type="EMBL" id="GBP15853.1"/>
    </source>
</evidence>
<dbReference type="EMBL" id="BGZK01000075">
    <property type="protein sequence ID" value="GBP15853.1"/>
    <property type="molecule type" value="Genomic_DNA"/>
</dbReference>
<name>A0A4C1TPE8_EUMVA</name>
<evidence type="ECO:0000256" key="1">
    <source>
        <dbReference type="SAM" id="MobiDB-lite"/>
    </source>
</evidence>
<gene>
    <name evidence="2" type="ORF">EVAR_12454_1</name>
</gene>
<sequence length="75" mass="8053">MHTASDDVRGASLCPRRLKLTLLTPDSAKQLPQKSLQCTLAAVSYEAPPHTISSEGYGTFSQTHPTSSPLRSKGQ</sequence>
<proteinExistence type="predicted"/>
<keyword evidence="3" id="KW-1185">Reference proteome</keyword>